<comment type="caution">
    <text evidence="2">The sequence shown here is derived from an EMBL/GenBank/DDBJ whole genome shotgun (WGS) entry which is preliminary data.</text>
</comment>
<dbReference type="PROSITE" id="PS51097">
    <property type="entry name" value="PTS_EIIA_TYPE_5"/>
    <property type="match status" value="1"/>
</dbReference>
<dbReference type="Gene3D" id="2.40.33.40">
    <property type="entry name" value="Phosphotransferase system, glucitol/sorbitol-specific IIA component"/>
    <property type="match status" value="1"/>
</dbReference>
<evidence type="ECO:0000313" key="3">
    <source>
        <dbReference type="Proteomes" id="UP001290462"/>
    </source>
</evidence>
<dbReference type="Pfam" id="PF03829">
    <property type="entry name" value="PTSIIA_gutA"/>
    <property type="match status" value="1"/>
</dbReference>
<gene>
    <name evidence="2" type="ORF">RAK27_01410</name>
</gene>
<evidence type="ECO:0000256" key="1">
    <source>
        <dbReference type="PROSITE-ProRule" id="PRU00420"/>
    </source>
</evidence>
<dbReference type="PANTHER" id="PTHR40398:SF1">
    <property type="entry name" value="PTS SYSTEM GLUCITOL_SORBITOL-SPECIFIC EIIA COMPONENT"/>
    <property type="match status" value="1"/>
</dbReference>
<dbReference type="EMBL" id="JAVBVO010000001">
    <property type="protein sequence ID" value="MDZ5757311.1"/>
    <property type="molecule type" value="Genomic_DNA"/>
</dbReference>
<dbReference type="GO" id="GO:0009401">
    <property type="term" value="P:phosphoenolpyruvate-dependent sugar phosphotransferase system"/>
    <property type="evidence" value="ECO:0007669"/>
    <property type="project" value="InterPro"/>
</dbReference>
<dbReference type="GO" id="GO:0005737">
    <property type="term" value="C:cytoplasm"/>
    <property type="evidence" value="ECO:0007669"/>
    <property type="project" value="InterPro"/>
</dbReference>
<dbReference type="InterPro" id="IPR036665">
    <property type="entry name" value="PTS_IIA_glucitol/sorbitol_sf"/>
</dbReference>
<sequence>MTIGTVTSIGPQAISEQDPIIILFGEEATEDIRQVSVIQAFEDGREMIELKKGQTIKFDNQSYTIEAVGSLAVDNLNSIGHITLSFTEVPAEDMLGNGIYLSPQELPTISVGTKISYEA</sequence>
<accession>A0AAW9K1V9</accession>
<dbReference type="SUPFAM" id="SSF141530">
    <property type="entry name" value="PTSIIA/GutA-like"/>
    <property type="match status" value="1"/>
</dbReference>
<name>A0AAW9K1V9_CARML</name>
<dbReference type="GO" id="GO:0008982">
    <property type="term" value="F:protein-N(PI)-phosphohistidine-sugar phosphotransferase activity"/>
    <property type="evidence" value="ECO:0007669"/>
    <property type="project" value="InterPro"/>
</dbReference>
<organism evidence="2 3">
    <name type="scientific">Carnobacterium maltaromaticum</name>
    <name type="common">Carnobacterium piscicola</name>
    <dbReference type="NCBI Taxonomy" id="2751"/>
    <lineage>
        <taxon>Bacteria</taxon>
        <taxon>Bacillati</taxon>
        <taxon>Bacillota</taxon>
        <taxon>Bacilli</taxon>
        <taxon>Lactobacillales</taxon>
        <taxon>Carnobacteriaceae</taxon>
        <taxon>Carnobacterium</taxon>
    </lineage>
</organism>
<protein>
    <submittedName>
        <fullName evidence="2">PTS glucitol/sorbitol transporter subunit IIA</fullName>
    </submittedName>
</protein>
<comment type="caution">
    <text evidence="1">Lacks conserved residue(s) required for the propagation of feature annotation.</text>
</comment>
<dbReference type="GeneID" id="83606890"/>
<reference evidence="2" key="1">
    <citation type="submission" date="2023-08" db="EMBL/GenBank/DDBJ databases">
        <title>Genomic characterization of piscicolin 126 produced by Carnobacterium maltaromaticum CM22 strain isolated from salmon (Salmo salar).</title>
        <authorList>
            <person name="Gonzalez-Gragera E."/>
            <person name="Garcia-Lopez J.D."/>
            <person name="Teso-Perez C."/>
            <person name="Gimenez-Hernandez I."/>
            <person name="Peralta-Sanchez J.M."/>
            <person name="Valdivia E."/>
            <person name="Montalban-Lopez M."/>
            <person name="Martin-Platero A.M."/>
            <person name="Banos A."/>
            <person name="Martinez-Bueno M."/>
        </authorList>
    </citation>
    <scope>NUCLEOTIDE SEQUENCE</scope>
    <source>
        <strain evidence="2">CM22</strain>
    </source>
</reference>
<dbReference type="AlphaFoldDB" id="A0AAW9K1V9"/>
<dbReference type="InterPro" id="IPR004716">
    <property type="entry name" value="PTS_IIA_glucitol/sorbitol-sp"/>
</dbReference>
<dbReference type="GO" id="GO:0016301">
    <property type="term" value="F:kinase activity"/>
    <property type="evidence" value="ECO:0007669"/>
    <property type="project" value="TreeGrafter"/>
</dbReference>
<proteinExistence type="predicted"/>
<dbReference type="PANTHER" id="PTHR40398">
    <property type="entry name" value="PTS SYSTEM GLUCITOL/SORBITOL-SPECIFIC EIIA COMPONENT"/>
    <property type="match status" value="1"/>
</dbReference>
<evidence type="ECO:0000313" key="2">
    <source>
        <dbReference type="EMBL" id="MDZ5757311.1"/>
    </source>
</evidence>
<dbReference type="RefSeq" id="WP_010054615.1">
    <property type="nucleotide sequence ID" value="NZ_BJOJ01000027.1"/>
</dbReference>
<dbReference type="Proteomes" id="UP001290462">
    <property type="component" value="Unassembled WGS sequence"/>
</dbReference>